<dbReference type="PANTHER" id="PTHR11851:SF49">
    <property type="entry name" value="MITOCHONDRIAL-PROCESSING PEPTIDASE SUBUNIT ALPHA"/>
    <property type="match status" value="1"/>
</dbReference>
<evidence type="ECO:0000259" key="2">
    <source>
        <dbReference type="Pfam" id="PF00675"/>
    </source>
</evidence>
<feature type="domain" description="Peptidase M16 C-terminal" evidence="3">
    <location>
        <begin position="167"/>
        <end position="352"/>
    </location>
</feature>
<accession>A0A2M6IU50</accession>
<evidence type="ECO:0000256" key="1">
    <source>
        <dbReference type="ARBA" id="ARBA00007261"/>
    </source>
</evidence>
<dbReference type="Pfam" id="PF00675">
    <property type="entry name" value="Peptidase_M16"/>
    <property type="match status" value="1"/>
</dbReference>
<evidence type="ECO:0008006" key="6">
    <source>
        <dbReference type="Google" id="ProtNLM"/>
    </source>
</evidence>
<dbReference type="InterPro" id="IPR011249">
    <property type="entry name" value="Metalloenz_LuxS/M16"/>
</dbReference>
<dbReference type="SUPFAM" id="SSF63411">
    <property type="entry name" value="LuxS/MPP-like metallohydrolase"/>
    <property type="match status" value="2"/>
</dbReference>
<organism evidence="4 5">
    <name type="scientific">Candidatus Roizmanbacteria bacterium CG11_big_fil_rev_8_21_14_0_20_36_8</name>
    <dbReference type="NCBI Taxonomy" id="1974856"/>
    <lineage>
        <taxon>Bacteria</taxon>
        <taxon>Candidatus Roizmaniibacteriota</taxon>
    </lineage>
</organism>
<name>A0A2M6IU50_9BACT</name>
<proteinExistence type="inferred from homology"/>
<protein>
    <recommendedName>
        <fullName evidence="6">Peptidase M16</fullName>
    </recommendedName>
</protein>
<dbReference type="InterPro" id="IPR050361">
    <property type="entry name" value="MPP/UQCRC_Complex"/>
</dbReference>
<feature type="domain" description="Peptidase M16 N-terminal" evidence="2">
    <location>
        <begin position="14"/>
        <end position="161"/>
    </location>
</feature>
<dbReference type="Pfam" id="PF05193">
    <property type="entry name" value="Peptidase_M16_C"/>
    <property type="match status" value="1"/>
</dbReference>
<evidence type="ECO:0000313" key="5">
    <source>
        <dbReference type="Proteomes" id="UP000231056"/>
    </source>
</evidence>
<dbReference type="Gene3D" id="3.30.830.10">
    <property type="entry name" value="Metalloenzyme, LuxS/M16 peptidase-like"/>
    <property type="match status" value="2"/>
</dbReference>
<dbReference type="EMBL" id="PCVM01000060">
    <property type="protein sequence ID" value="PIQ73423.1"/>
    <property type="molecule type" value="Genomic_DNA"/>
</dbReference>
<evidence type="ECO:0000259" key="3">
    <source>
        <dbReference type="Pfam" id="PF05193"/>
    </source>
</evidence>
<gene>
    <name evidence="4" type="ORF">COV58_02645</name>
</gene>
<dbReference type="Proteomes" id="UP000231056">
    <property type="component" value="Unassembled WGS sequence"/>
</dbReference>
<dbReference type="PANTHER" id="PTHR11851">
    <property type="entry name" value="METALLOPROTEASE"/>
    <property type="match status" value="1"/>
</dbReference>
<reference evidence="4 5" key="1">
    <citation type="submission" date="2017-09" db="EMBL/GenBank/DDBJ databases">
        <title>Depth-based differentiation of microbial function through sediment-hosted aquifers and enrichment of novel symbionts in the deep terrestrial subsurface.</title>
        <authorList>
            <person name="Probst A.J."/>
            <person name="Ladd B."/>
            <person name="Jarett J.K."/>
            <person name="Geller-Mcgrath D.E."/>
            <person name="Sieber C.M."/>
            <person name="Emerson J.B."/>
            <person name="Anantharaman K."/>
            <person name="Thomas B.C."/>
            <person name="Malmstrom R."/>
            <person name="Stieglmeier M."/>
            <person name="Klingl A."/>
            <person name="Woyke T."/>
            <person name="Ryan C.M."/>
            <person name="Banfield J.F."/>
        </authorList>
    </citation>
    <scope>NUCLEOTIDE SEQUENCE [LARGE SCALE GENOMIC DNA]</scope>
    <source>
        <strain evidence="4">CG11_big_fil_rev_8_21_14_0_20_36_8</strain>
    </source>
</reference>
<comment type="caution">
    <text evidence="4">The sequence shown here is derived from an EMBL/GenBank/DDBJ whole genome shotgun (WGS) entry which is preliminary data.</text>
</comment>
<comment type="similarity">
    <text evidence="1">Belongs to the peptidase M16 family.</text>
</comment>
<sequence>MDIALKKLPNGLPVILVDTHAFPSVSTLLLVGTGSRNETAKTNGISHFFEHMAFKGSDDYPTSFDISSKIEGLGGIFNAFTSKDHTGYYVKGTNVHFDEISDVMSQMLLHPLLVPEEMEREKEVIVEEINMYEDMPARRVSDLFDELIFKGHELARDVAGTPETVRSFTKKDVQDYLKTHYQPTNSVIVVAGGLSNGNKKFTNEKYYSQIEKNFGGWTGDYLKKENIFRLKQIRINLKVLTKKTEQAHFCLGYPAFSFSDPRRHALSVLSTILGGGMSSRLFIEVRERRGLCYYVSTGRELYSDTGYIVTQAGVTNSAAKVNEAIKVIIDEHEKIASGDLKEEELIKAKELLKGRLLLSLEDSYRVAALQGTRYVFENKTVDPLKIINNIESVTMENVSSLARDLFKRELLNVALIGPVKRSE</sequence>
<dbReference type="GO" id="GO:0046872">
    <property type="term" value="F:metal ion binding"/>
    <property type="evidence" value="ECO:0007669"/>
    <property type="project" value="InterPro"/>
</dbReference>
<dbReference type="InterPro" id="IPR007863">
    <property type="entry name" value="Peptidase_M16_C"/>
</dbReference>
<evidence type="ECO:0000313" key="4">
    <source>
        <dbReference type="EMBL" id="PIQ73423.1"/>
    </source>
</evidence>
<dbReference type="InterPro" id="IPR011765">
    <property type="entry name" value="Pept_M16_N"/>
</dbReference>
<dbReference type="AlphaFoldDB" id="A0A2M6IU50"/>
<feature type="non-terminal residue" evidence="4">
    <location>
        <position position="423"/>
    </location>
</feature>